<dbReference type="Pfam" id="PF02195">
    <property type="entry name" value="ParB_N"/>
    <property type="match status" value="1"/>
</dbReference>
<evidence type="ECO:0000313" key="5">
    <source>
        <dbReference type="Proteomes" id="UP000019331"/>
    </source>
</evidence>
<dbReference type="NCBIfam" id="TIGR00180">
    <property type="entry name" value="parB_part"/>
    <property type="match status" value="1"/>
</dbReference>
<dbReference type="InterPro" id="IPR050336">
    <property type="entry name" value="Chromosome_partition/occlusion"/>
</dbReference>
<dbReference type="EMBL" id="CP005851">
    <property type="protein sequence ID" value="AHH09500.1"/>
    <property type="molecule type" value="Genomic_DNA"/>
</dbReference>
<dbReference type="SUPFAM" id="SSF110849">
    <property type="entry name" value="ParB/Sulfiredoxin"/>
    <property type="match status" value="1"/>
</dbReference>
<protein>
    <submittedName>
        <fullName evidence="4">Chromosome partitioning protein parB</fullName>
    </submittedName>
</protein>
<keyword evidence="5" id="KW-1185">Reference proteome</keyword>
<sequence>MLFILLECSTWNILFFGVIFLVEIDIEQLYKILYYYKEVFDKMSETFKMVDINLVDVDKSQPRKSINLAELEELSISIRENGILQPIVVFHDNGRYHLVIGERRFRAAKLAGMRQISIIEIETTRKNKDFMSLIENIQRENLTPVEEAYAYKNLMDKHSLTQRTLSEKIGKNRSHVANLVRILDLEQEILNSLHKKEISLGHAKVLLSLKDSQDRYGLYLLIIKKKLSVRETENYIKNFYKPINDKSEILRDPFLNSVKEFLISRIQTKISIKGSKEKGKIEISYFTSSDLKRIISIFESIK</sequence>
<dbReference type="SUPFAM" id="SSF109709">
    <property type="entry name" value="KorB DNA-binding domain-like"/>
    <property type="match status" value="1"/>
</dbReference>
<dbReference type="InterPro" id="IPR004437">
    <property type="entry name" value="ParB/RepB/Spo0J"/>
</dbReference>
<dbReference type="InterPro" id="IPR036086">
    <property type="entry name" value="ParB/Sulfiredoxin_sf"/>
</dbReference>
<dbReference type="Gene3D" id="3.90.1530.30">
    <property type="match status" value="1"/>
</dbReference>
<dbReference type="PANTHER" id="PTHR33375:SF1">
    <property type="entry name" value="CHROMOSOME-PARTITIONING PROTEIN PARB-RELATED"/>
    <property type="match status" value="1"/>
</dbReference>
<dbReference type="InterPro" id="IPR041468">
    <property type="entry name" value="HTH_ParB/Spo0J"/>
</dbReference>
<reference evidence="4" key="1">
    <citation type="submission" date="2016-10" db="EMBL/GenBank/DDBJ databases">
        <title>Comparative Genomics of Relapsing Fever Spirochetes.</title>
        <authorList>
            <person name="Schwan T.G."/>
            <person name="Raffel S.J."/>
            <person name="Porcella S.F."/>
            <person name="Martens C.A."/>
            <person name="Bruno D.P."/>
            <person name="Ricklefs S.M."/>
            <person name="Barbian K.B."/>
        </authorList>
    </citation>
    <scope>NUCLEOTIDE SEQUENCE</scope>
    <source>
        <strain evidence="4">SLO</strain>
    </source>
</reference>
<comment type="similarity">
    <text evidence="1">Belongs to the ParB family.</text>
</comment>
<dbReference type="Proteomes" id="UP000019331">
    <property type="component" value="Chromosome"/>
</dbReference>
<dbReference type="PANTHER" id="PTHR33375">
    <property type="entry name" value="CHROMOSOME-PARTITIONING PROTEIN PARB-RELATED"/>
    <property type="match status" value="1"/>
</dbReference>
<proteinExistence type="inferred from homology"/>
<evidence type="ECO:0000313" key="4">
    <source>
        <dbReference type="EMBL" id="AHH09500.1"/>
    </source>
</evidence>
<name>A0ABM5PJU3_BORPR</name>
<dbReference type="InterPro" id="IPR003115">
    <property type="entry name" value="ParB_N"/>
</dbReference>
<keyword evidence="2" id="KW-0159">Chromosome partition</keyword>
<evidence type="ECO:0000256" key="1">
    <source>
        <dbReference type="ARBA" id="ARBA00006295"/>
    </source>
</evidence>
<dbReference type="Gene3D" id="1.10.10.2830">
    <property type="match status" value="1"/>
</dbReference>
<gene>
    <name evidence="4" type="ORF">BPA_0095800</name>
</gene>
<evidence type="ECO:0000259" key="3">
    <source>
        <dbReference type="SMART" id="SM00470"/>
    </source>
</evidence>
<organism evidence="4 5">
    <name type="scientific">Borrelia parkeri SLO</name>
    <dbReference type="NCBI Taxonomy" id="1313294"/>
    <lineage>
        <taxon>Bacteria</taxon>
        <taxon>Pseudomonadati</taxon>
        <taxon>Spirochaetota</taxon>
        <taxon>Spirochaetia</taxon>
        <taxon>Spirochaetales</taxon>
        <taxon>Borreliaceae</taxon>
        <taxon>Borrelia</taxon>
    </lineage>
</organism>
<dbReference type="Pfam" id="PF17762">
    <property type="entry name" value="HTH_ParB"/>
    <property type="match status" value="1"/>
</dbReference>
<dbReference type="SMART" id="SM00470">
    <property type="entry name" value="ParB"/>
    <property type="match status" value="1"/>
</dbReference>
<accession>A0ABM5PJU3</accession>
<feature type="domain" description="ParB-like N-terminal" evidence="3">
    <location>
        <begin position="48"/>
        <end position="137"/>
    </location>
</feature>
<evidence type="ECO:0000256" key="2">
    <source>
        <dbReference type="ARBA" id="ARBA00022829"/>
    </source>
</evidence>